<name>A0AAN8Z7Q6_9MAGN</name>
<dbReference type="AlphaFoldDB" id="A0AAN8Z7Q6"/>
<keyword evidence="1" id="KW-1133">Transmembrane helix</keyword>
<reference evidence="2 3" key="1">
    <citation type="submission" date="2023-12" db="EMBL/GenBank/DDBJ databases">
        <title>A high-quality genome assembly for Dillenia turbinata (Dilleniales).</title>
        <authorList>
            <person name="Chanderbali A."/>
        </authorList>
    </citation>
    <scope>NUCLEOTIDE SEQUENCE [LARGE SCALE GENOMIC DNA]</scope>
    <source>
        <strain evidence="2">LSX21</strain>
        <tissue evidence="2">Leaf</tissue>
    </source>
</reference>
<gene>
    <name evidence="2" type="ORF">RJ641_006538</name>
</gene>
<accession>A0AAN8Z7Q6</accession>
<feature type="transmembrane region" description="Helical" evidence="1">
    <location>
        <begin position="109"/>
        <end position="127"/>
    </location>
</feature>
<dbReference type="PANTHER" id="PTHR34543:SF1">
    <property type="entry name" value="PROTEIN ABA DEFICIENT 4, CHLOROPLASTIC"/>
    <property type="match status" value="1"/>
</dbReference>
<dbReference type="Pfam" id="PF14108">
    <property type="entry name" value="ABA4-like"/>
    <property type="match status" value="1"/>
</dbReference>
<keyword evidence="1" id="KW-0472">Membrane</keyword>
<comment type="caution">
    <text evidence="2">The sequence shown here is derived from an EMBL/GenBank/DDBJ whole genome shotgun (WGS) entry which is preliminary data.</text>
</comment>
<keyword evidence="1" id="KW-0812">Transmembrane</keyword>
<evidence type="ECO:0000313" key="3">
    <source>
        <dbReference type="Proteomes" id="UP001370490"/>
    </source>
</evidence>
<sequence length="179" mass="20120">MAIRPQHALRMNQMPIVSLNGMNAEKTARPPSLMLSYWSFKGGSKIAIRPKVARVSTGGNQTGVHASWLAGSHLANSAFTFGTIAVMPFYTLMVFAPKAKLTKKCMESSFPYFVLSLLYAYLLYLSWTPETLRYMFASKYWLPELPGIVRMFSNEMTVASAWLHLLTVDLFAARCTMMD</sequence>
<feature type="transmembrane region" description="Helical" evidence="1">
    <location>
        <begin position="78"/>
        <end position="97"/>
    </location>
</feature>
<organism evidence="2 3">
    <name type="scientific">Dillenia turbinata</name>
    <dbReference type="NCBI Taxonomy" id="194707"/>
    <lineage>
        <taxon>Eukaryota</taxon>
        <taxon>Viridiplantae</taxon>
        <taxon>Streptophyta</taxon>
        <taxon>Embryophyta</taxon>
        <taxon>Tracheophyta</taxon>
        <taxon>Spermatophyta</taxon>
        <taxon>Magnoliopsida</taxon>
        <taxon>eudicotyledons</taxon>
        <taxon>Gunneridae</taxon>
        <taxon>Pentapetalae</taxon>
        <taxon>Dilleniales</taxon>
        <taxon>Dilleniaceae</taxon>
        <taxon>Dillenia</taxon>
    </lineage>
</organism>
<dbReference type="InterPro" id="IPR025461">
    <property type="entry name" value="ABA4-like"/>
</dbReference>
<evidence type="ECO:0000256" key="1">
    <source>
        <dbReference type="SAM" id="Phobius"/>
    </source>
</evidence>
<evidence type="ECO:0000313" key="2">
    <source>
        <dbReference type="EMBL" id="KAK6927947.1"/>
    </source>
</evidence>
<protein>
    <submittedName>
        <fullName evidence="2">ABA DEFICIENT 4-like</fullName>
    </submittedName>
</protein>
<keyword evidence="3" id="KW-1185">Reference proteome</keyword>
<dbReference type="PANTHER" id="PTHR34543">
    <property type="entry name" value="PROTEIN ABA DEFICIENT 4, CHLOROPLASTIC"/>
    <property type="match status" value="1"/>
</dbReference>
<dbReference type="EMBL" id="JBAMMX010000014">
    <property type="protein sequence ID" value="KAK6927947.1"/>
    <property type="molecule type" value="Genomic_DNA"/>
</dbReference>
<dbReference type="Proteomes" id="UP001370490">
    <property type="component" value="Unassembled WGS sequence"/>
</dbReference>
<proteinExistence type="predicted"/>